<dbReference type="InterPro" id="IPR018000">
    <property type="entry name" value="Neurotransmitter_ion_chnl_CS"/>
</dbReference>
<evidence type="ECO:0000313" key="15">
    <source>
        <dbReference type="EMBL" id="CAC5408907.1"/>
    </source>
</evidence>
<feature type="transmembrane region" description="Helical" evidence="11">
    <location>
        <begin position="472"/>
        <end position="491"/>
    </location>
</feature>
<feature type="domain" description="Neurotransmitter-gated ion-channel ligand-binding" evidence="13">
    <location>
        <begin position="1"/>
        <end position="133"/>
    </location>
</feature>
<feature type="transmembrane region" description="Helical" evidence="11">
    <location>
        <begin position="611"/>
        <end position="631"/>
    </location>
</feature>
<feature type="transmembrane region" description="Helical" evidence="11">
    <location>
        <begin position="577"/>
        <end position="595"/>
    </location>
</feature>
<gene>
    <name evidence="15" type="ORF">MCOR_42252</name>
</gene>
<dbReference type="Pfam" id="PF02931">
    <property type="entry name" value="Neur_chan_LBD"/>
    <property type="match status" value="1"/>
</dbReference>
<name>A0A6J8DMD7_MYTCO</name>
<dbReference type="PANTHER" id="PTHR22950">
    <property type="entry name" value="AMINO ACID TRANSPORTER"/>
    <property type="match status" value="1"/>
</dbReference>
<dbReference type="EMBL" id="CACVKT020007612">
    <property type="protein sequence ID" value="CAC5408907.1"/>
    <property type="molecule type" value="Genomic_DNA"/>
</dbReference>
<keyword evidence="16" id="KW-1185">Reference proteome</keyword>
<dbReference type="InterPro" id="IPR006201">
    <property type="entry name" value="Neur_channel"/>
</dbReference>
<dbReference type="PANTHER" id="PTHR22950:SF349">
    <property type="entry name" value="AMINO ACID TRANSPORTER TRANSMEMBRANE DOMAIN-CONTAINING PROTEIN"/>
    <property type="match status" value="1"/>
</dbReference>
<dbReference type="CDD" id="cd19049">
    <property type="entry name" value="LGIC_TM_anion"/>
    <property type="match status" value="1"/>
</dbReference>
<dbReference type="InterPro" id="IPR013057">
    <property type="entry name" value="AA_transpt_TM"/>
</dbReference>
<dbReference type="AlphaFoldDB" id="A0A6J8DMD7"/>
<keyword evidence="4" id="KW-1003">Cell membrane</keyword>
<dbReference type="OrthoDB" id="1684102at2759"/>
<feature type="transmembrane region" description="Helical" evidence="11">
    <location>
        <begin position="721"/>
        <end position="741"/>
    </location>
</feature>
<feature type="transmembrane region" description="Helical" evidence="11">
    <location>
        <begin position="511"/>
        <end position="528"/>
    </location>
</feature>
<keyword evidence="7 11" id="KW-1133">Transmembrane helix</keyword>
<dbReference type="Proteomes" id="UP000507470">
    <property type="component" value="Unassembled WGS sequence"/>
</dbReference>
<evidence type="ECO:0000256" key="9">
    <source>
        <dbReference type="ARBA" id="ARBA00023136"/>
    </source>
</evidence>
<feature type="transmembrane region" description="Helical" evidence="11">
    <location>
        <begin position="698"/>
        <end position="715"/>
    </location>
</feature>
<accession>A0A6J8DMD7</accession>
<reference evidence="15 16" key="1">
    <citation type="submission" date="2020-06" db="EMBL/GenBank/DDBJ databases">
        <authorList>
            <person name="Li R."/>
            <person name="Bekaert M."/>
        </authorList>
    </citation>
    <scope>NUCLEOTIDE SEQUENCE [LARGE SCALE GENOMIC DNA]</scope>
    <source>
        <strain evidence="16">wild</strain>
    </source>
</reference>
<evidence type="ECO:0000256" key="5">
    <source>
        <dbReference type="ARBA" id="ARBA00022692"/>
    </source>
</evidence>
<feature type="domain" description="Amino acid transporter transmembrane" evidence="12">
    <location>
        <begin position="381"/>
        <end position="777"/>
    </location>
</feature>
<feature type="transmembrane region" description="Helical" evidence="11">
    <location>
        <begin position="407"/>
        <end position="431"/>
    </location>
</feature>
<feature type="transmembrane region" description="Helical" evidence="11">
    <location>
        <begin position="160"/>
        <end position="181"/>
    </location>
</feature>
<dbReference type="InterPro" id="IPR038050">
    <property type="entry name" value="Neuro_actylchol_rec"/>
</dbReference>
<dbReference type="InterPro" id="IPR006202">
    <property type="entry name" value="Neur_chan_lig-bd"/>
</dbReference>
<dbReference type="PRINTS" id="PR00252">
    <property type="entry name" value="NRIONCHANNEL"/>
</dbReference>
<evidence type="ECO:0000259" key="13">
    <source>
        <dbReference type="Pfam" id="PF02931"/>
    </source>
</evidence>
<evidence type="ECO:0000256" key="10">
    <source>
        <dbReference type="ARBA" id="ARBA00023303"/>
    </source>
</evidence>
<evidence type="ECO:0000259" key="14">
    <source>
        <dbReference type="Pfam" id="PF02932"/>
    </source>
</evidence>
<sequence>MFLRQEWVDRRLQFETKDNLSEIELDNEITKEIWLPDLAFKSDTYTYFHELTRPNTLMIIYPNGKVVYSLRVTGKFTCFMDLTKFPFDEQHCPVELESYGFTNSIISFRWSQPAVVYREDVKHSQFELEKPQSYTCDQLYSTGNYSCIGVTLPFIRRYEFYLIQIYAPSVLIVMLSWVSFWLNVDAIPARISLGILTVLTISTNGNMSVSMSQRVSYIRAIDIWNSVCLILVFCAVVEYAYVCVSVRVHQRRKSEISSSDIEICNQHKEMKHELQSEKQSERSYDQLETVAARTVDKISRVSFPFVFFIFNCVYCHLVELLQIEMMENSEECKLLPDVNVASCDQSMTSAEIHWSSHSEYIPQSQSSIIIEEDKSHQKVGNCSSLMHLLKGNIGTGILAMPSAIKNAGLWVGTIGILAIGGIAIYCMHMLLNCCNILCKRVNKPTLDYASILETALQTGPERLRRWSSVGRMVVNIFLVMTQIGFCCVYLVFIAQNVKQVIDSFHKGSPPVFVYIVVTTALIIPYTFVRDLKHLAPFSTFANLLNFVGLIIIFQDLFQGLPNPNKRPAYKPIDNLPLYFGTAIYAFEGIGLVMPIQNKMRYPHDFGGHSGVLNLGMVVVTCLYTATGFYGYLKFGDDSSGSVTLNLPAKNWLYISVNLLFALSMFITYGLQFYVPIKITWPWISSKITSRRWQNCSEYIYRTILVLLTFGIASAVPHLELLISLIGAFASCALALMLPPIIELLTLSVEDGQLRWWTVIKDIIIIVFGLLGFATGTFSALKAIIETF</sequence>
<keyword evidence="8 11" id="KW-0406">Ion transport</keyword>
<evidence type="ECO:0000256" key="4">
    <source>
        <dbReference type="ARBA" id="ARBA00022475"/>
    </source>
</evidence>
<comment type="subcellular location">
    <subcellularLocation>
        <location evidence="2">Cell membrane</location>
    </subcellularLocation>
    <subcellularLocation>
        <location evidence="1">Membrane</location>
        <topology evidence="1">Multi-pass membrane protein</topology>
    </subcellularLocation>
</comment>
<dbReference type="InterPro" id="IPR036719">
    <property type="entry name" value="Neuro-gated_channel_TM_sf"/>
</dbReference>
<evidence type="ECO:0000256" key="8">
    <source>
        <dbReference type="ARBA" id="ARBA00023065"/>
    </source>
</evidence>
<dbReference type="Pfam" id="PF01490">
    <property type="entry name" value="Aa_trans"/>
    <property type="match status" value="1"/>
</dbReference>
<feature type="transmembrane region" description="Helical" evidence="11">
    <location>
        <begin position="187"/>
        <end position="209"/>
    </location>
</feature>
<evidence type="ECO:0000256" key="2">
    <source>
        <dbReference type="ARBA" id="ARBA00004236"/>
    </source>
</evidence>
<dbReference type="InterPro" id="IPR006028">
    <property type="entry name" value="GABAA/Glycine_rcpt"/>
</dbReference>
<feature type="transmembrane region" description="Helical" evidence="11">
    <location>
        <begin position="651"/>
        <end position="674"/>
    </location>
</feature>
<protein>
    <submittedName>
        <fullName evidence="15">SLC36A</fullName>
    </submittedName>
</protein>
<dbReference type="SUPFAM" id="SSF63712">
    <property type="entry name" value="Nicotinic receptor ligand binding domain-like"/>
    <property type="match status" value="1"/>
</dbReference>
<evidence type="ECO:0000256" key="7">
    <source>
        <dbReference type="ARBA" id="ARBA00022989"/>
    </source>
</evidence>
<evidence type="ECO:0000256" key="3">
    <source>
        <dbReference type="ARBA" id="ARBA00022448"/>
    </source>
</evidence>
<comment type="similarity">
    <text evidence="11">Belongs to the ligand-gated ion channel (TC 1.A.9) family.</text>
</comment>
<dbReference type="GO" id="GO:0005886">
    <property type="term" value="C:plasma membrane"/>
    <property type="evidence" value="ECO:0007669"/>
    <property type="project" value="UniProtKB-SubCell"/>
</dbReference>
<evidence type="ECO:0000259" key="12">
    <source>
        <dbReference type="Pfam" id="PF01490"/>
    </source>
</evidence>
<evidence type="ECO:0000256" key="1">
    <source>
        <dbReference type="ARBA" id="ARBA00004141"/>
    </source>
</evidence>
<keyword evidence="3 11" id="KW-0813">Transport</keyword>
<dbReference type="SUPFAM" id="SSF90112">
    <property type="entry name" value="Neurotransmitter-gated ion-channel transmembrane pore"/>
    <property type="match status" value="1"/>
</dbReference>
<dbReference type="Pfam" id="PF02932">
    <property type="entry name" value="Neur_chan_memb"/>
    <property type="match status" value="1"/>
</dbReference>
<dbReference type="Gene3D" id="1.20.58.390">
    <property type="entry name" value="Neurotransmitter-gated ion-channel transmembrane domain"/>
    <property type="match status" value="1"/>
</dbReference>
<evidence type="ECO:0000256" key="11">
    <source>
        <dbReference type="RuleBase" id="RU000687"/>
    </source>
</evidence>
<dbReference type="GO" id="GO:0005774">
    <property type="term" value="C:vacuolar membrane"/>
    <property type="evidence" value="ECO:0007669"/>
    <property type="project" value="TreeGrafter"/>
</dbReference>
<feature type="domain" description="Neurotransmitter-gated ion-channel transmembrane" evidence="14">
    <location>
        <begin position="165"/>
        <end position="277"/>
    </location>
</feature>
<proteinExistence type="inferred from homology"/>
<feature type="transmembrane region" description="Helical" evidence="11">
    <location>
        <begin position="762"/>
        <end position="784"/>
    </location>
</feature>
<dbReference type="InterPro" id="IPR006029">
    <property type="entry name" value="Neurotrans-gated_channel_TM"/>
</dbReference>
<keyword evidence="6" id="KW-0732">Signal</keyword>
<dbReference type="InterPro" id="IPR036734">
    <property type="entry name" value="Neur_chan_lig-bd_sf"/>
</dbReference>
<keyword evidence="10 11" id="KW-0407">Ion channel</keyword>
<feature type="transmembrane region" description="Helical" evidence="11">
    <location>
        <begin position="540"/>
        <end position="557"/>
    </location>
</feature>
<dbReference type="PROSITE" id="PS00236">
    <property type="entry name" value="NEUROTR_ION_CHANNEL"/>
    <property type="match status" value="1"/>
</dbReference>
<dbReference type="GO" id="GO:0015179">
    <property type="term" value="F:L-amino acid transmembrane transporter activity"/>
    <property type="evidence" value="ECO:0007669"/>
    <property type="project" value="TreeGrafter"/>
</dbReference>
<keyword evidence="9 11" id="KW-0472">Membrane</keyword>
<dbReference type="GO" id="GO:0005230">
    <property type="term" value="F:extracellular ligand-gated monoatomic ion channel activity"/>
    <property type="evidence" value="ECO:0007669"/>
    <property type="project" value="InterPro"/>
</dbReference>
<keyword evidence="5 11" id="KW-0812">Transmembrane</keyword>
<dbReference type="PRINTS" id="PR00253">
    <property type="entry name" value="GABAARECEPTR"/>
</dbReference>
<feature type="transmembrane region" description="Helical" evidence="11">
    <location>
        <begin position="221"/>
        <end position="242"/>
    </location>
</feature>
<organism evidence="15 16">
    <name type="scientific">Mytilus coruscus</name>
    <name type="common">Sea mussel</name>
    <dbReference type="NCBI Taxonomy" id="42192"/>
    <lineage>
        <taxon>Eukaryota</taxon>
        <taxon>Metazoa</taxon>
        <taxon>Spiralia</taxon>
        <taxon>Lophotrochozoa</taxon>
        <taxon>Mollusca</taxon>
        <taxon>Bivalvia</taxon>
        <taxon>Autobranchia</taxon>
        <taxon>Pteriomorphia</taxon>
        <taxon>Mytilida</taxon>
        <taxon>Mytiloidea</taxon>
        <taxon>Mytilidae</taxon>
        <taxon>Mytilinae</taxon>
        <taxon>Mytilus</taxon>
    </lineage>
</organism>
<evidence type="ECO:0000313" key="16">
    <source>
        <dbReference type="Proteomes" id="UP000507470"/>
    </source>
</evidence>
<dbReference type="Gene3D" id="2.70.170.10">
    <property type="entry name" value="Neurotransmitter-gated ion-channel ligand-binding domain"/>
    <property type="match status" value="1"/>
</dbReference>
<evidence type="ECO:0000256" key="6">
    <source>
        <dbReference type="ARBA" id="ARBA00022729"/>
    </source>
</evidence>
<comment type="caution">
    <text evidence="11">Lacks conserved residue(s) required for the propagation of feature annotation.</text>
</comment>
<dbReference type="GO" id="GO:0004888">
    <property type="term" value="F:transmembrane signaling receptor activity"/>
    <property type="evidence" value="ECO:0007669"/>
    <property type="project" value="InterPro"/>
</dbReference>